<keyword evidence="3" id="KW-1185">Reference proteome</keyword>
<dbReference type="RefSeq" id="WP_111565506.1">
    <property type="nucleotide sequence ID" value="NZ_QLMI01000001.1"/>
</dbReference>
<keyword evidence="1" id="KW-0472">Membrane</keyword>
<dbReference type="Proteomes" id="UP000249620">
    <property type="component" value="Unassembled WGS sequence"/>
</dbReference>
<keyword evidence="1" id="KW-0812">Transmembrane</keyword>
<dbReference type="OrthoDB" id="1447634at2"/>
<organism evidence="2 3">
    <name type="scientific">Flavobacterium aquaticum</name>
    <dbReference type="NCBI Taxonomy" id="1236486"/>
    <lineage>
        <taxon>Bacteria</taxon>
        <taxon>Pseudomonadati</taxon>
        <taxon>Bacteroidota</taxon>
        <taxon>Flavobacteriia</taxon>
        <taxon>Flavobacteriales</taxon>
        <taxon>Flavobacteriaceae</taxon>
        <taxon>Flavobacterium</taxon>
    </lineage>
</organism>
<evidence type="ECO:0000256" key="1">
    <source>
        <dbReference type="SAM" id="Phobius"/>
    </source>
</evidence>
<protein>
    <submittedName>
        <fullName evidence="2">Uncharacterized protein</fullName>
    </submittedName>
</protein>
<dbReference type="AlphaFoldDB" id="A0A327YUK5"/>
<evidence type="ECO:0000313" key="3">
    <source>
        <dbReference type="Proteomes" id="UP000249620"/>
    </source>
</evidence>
<proteinExistence type="predicted"/>
<sequence length="79" mass="8612">MATDKNILAKGIKYLSGALPLLFLGPVIINSAFKNEKHPLYPYILALGIIIALAAMFLIFKGITTLVKSMFEGDKNTNT</sequence>
<name>A0A327YUK5_9FLAO</name>
<feature type="transmembrane region" description="Helical" evidence="1">
    <location>
        <begin position="41"/>
        <end position="60"/>
    </location>
</feature>
<feature type="transmembrane region" description="Helical" evidence="1">
    <location>
        <begin position="12"/>
        <end position="29"/>
    </location>
</feature>
<evidence type="ECO:0000313" key="2">
    <source>
        <dbReference type="EMBL" id="RAK24914.1"/>
    </source>
</evidence>
<reference evidence="2 3" key="1">
    <citation type="submission" date="2018-06" db="EMBL/GenBank/DDBJ databases">
        <title>Genomic Encyclopedia of Type Strains, Phase III (KMG-III): the genomes of soil and plant-associated and newly described type strains.</title>
        <authorList>
            <person name="Whitman W."/>
        </authorList>
    </citation>
    <scope>NUCLEOTIDE SEQUENCE [LARGE SCALE GENOMIC DNA]</scope>
    <source>
        <strain evidence="2 3">CGMCC 1.12398</strain>
    </source>
</reference>
<gene>
    <name evidence="2" type="ORF">B0I03_10170</name>
</gene>
<dbReference type="Pfam" id="PF19589">
    <property type="entry name" value="DUF6095"/>
    <property type="match status" value="1"/>
</dbReference>
<comment type="caution">
    <text evidence="2">The sequence shown here is derived from an EMBL/GenBank/DDBJ whole genome shotgun (WGS) entry which is preliminary data.</text>
</comment>
<accession>A0A327YUK5</accession>
<dbReference type="EMBL" id="QLMI01000001">
    <property type="protein sequence ID" value="RAK24914.1"/>
    <property type="molecule type" value="Genomic_DNA"/>
</dbReference>
<keyword evidence="1" id="KW-1133">Transmembrane helix</keyword>
<dbReference type="InterPro" id="IPR046077">
    <property type="entry name" value="DUF6095"/>
</dbReference>